<dbReference type="EMBL" id="JBIHSN010000003">
    <property type="protein sequence ID" value="MFH0267041.1"/>
    <property type="molecule type" value="Genomic_DNA"/>
</dbReference>
<accession>A0ABW7IZF2</accession>
<gene>
    <name evidence="1" type="ORF">ACGRQ9_16480</name>
</gene>
<dbReference type="RefSeq" id="WP_394608597.1">
    <property type="nucleotide sequence ID" value="NZ_JBIHSJ010000004.1"/>
</dbReference>
<reference evidence="1 2" key="1">
    <citation type="submission" date="2024-10" db="EMBL/GenBank/DDBJ databases">
        <authorList>
            <person name="Yibar A."/>
            <person name="Saticioglu I.B."/>
            <person name="Duman M."/>
            <person name="Ajmi N."/>
            <person name="Gurler F."/>
            <person name="Ay H."/>
            <person name="Onuk E."/>
            <person name="Guler S."/>
            <person name="Romalde J.L."/>
        </authorList>
    </citation>
    <scope>NUCLEOTIDE SEQUENCE [LARGE SCALE GENOMIC DNA]</scope>
    <source>
        <strain evidence="1 2">14-MA-B</strain>
    </source>
</reference>
<dbReference type="SUPFAM" id="SSF52096">
    <property type="entry name" value="ClpP/crotonase"/>
    <property type="match status" value="1"/>
</dbReference>
<protein>
    <recommendedName>
        <fullName evidence="3">Periplasmic protein</fullName>
    </recommendedName>
</protein>
<comment type="caution">
    <text evidence="1">The sequence shown here is derived from an EMBL/GenBank/DDBJ whole genome shotgun (WGS) entry which is preliminary data.</text>
</comment>
<dbReference type="Proteomes" id="UP001607151">
    <property type="component" value="Unassembled WGS sequence"/>
</dbReference>
<name>A0ABW7IZF2_9VIBR</name>
<evidence type="ECO:0000313" key="1">
    <source>
        <dbReference type="EMBL" id="MFH0267041.1"/>
    </source>
</evidence>
<dbReference type="Gene3D" id="3.90.226.10">
    <property type="entry name" value="2-enoyl-CoA Hydratase, Chain A, domain 1"/>
    <property type="match status" value="1"/>
</dbReference>
<dbReference type="InterPro" id="IPR029045">
    <property type="entry name" value="ClpP/crotonase-like_dom_sf"/>
</dbReference>
<organism evidence="1 2">
    <name type="scientific">Vibrio rumoiensis</name>
    <dbReference type="NCBI Taxonomy" id="76258"/>
    <lineage>
        <taxon>Bacteria</taxon>
        <taxon>Pseudomonadati</taxon>
        <taxon>Pseudomonadota</taxon>
        <taxon>Gammaproteobacteria</taxon>
        <taxon>Vibrionales</taxon>
        <taxon>Vibrionaceae</taxon>
        <taxon>Vibrio</taxon>
    </lineage>
</organism>
<sequence length="183" mass="20795">MSIFIAIFFSIQGFTADYKYVDNGEAFLVLNGRISRDEMVDFKKQLSYRHYDGLLLQSRGGSVKGALEVAALVKKYNIDTYTETYCSSACLLILASGKEKHAYQGAFMGIHRPYKRKNDTVIPEPIHGYTYKQMLDELSRSLGKYESEYFMNMVFSVPSGSLSRLSKADLSRVINLYSVPKFI</sequence>
<evidence type="ECO:0000313" key="2">
    <source>
        <dbReference type="Proteomes" id="UP001607151"/>
    </source>
</evidence>
<proteinExistence type="predicted"/>
<keyword evidence="2" id="KW-1185">Reference proteome</keyword>
<evidence type="ECO:0008006" key="3">
    <source>
        <dbReference type="Google" id="ProtNLM"/>
    </source>
</evidence>